<keyword evidence="10" id="KW-1185">Reference proteome</keyword>
<dbReference type="InterPro" id="IPR050524">
    <property type="entry name" value="APC_YAT"/>
</dbReference>
<organism evidence="9 10">
    <name type="scientific">Cylindrodendrum hubeiense</name>
    <dbReference type="NCBI Taxonomy" id="595255"/>
    <lineage>
        <taxon>Eukaryota</taxon>
        <taxon>Fungi</taxon>
        <taxon>Dikarya</taxon>
        <taxon>Ascomycota</taxon>
        <taxon>Pezizomycotina</taxon>
        <taxon>Sordariomycetes</taxon>
        <taxon>Hypocreomycetidae</taxon>
        <taxon>Hypocreales</taxon>
        <taxon>Nectriaceae</taxon>
        <taxon>Cylindrodendrum</taxon>
    </lineage>
</organism>
<evidence type="ECO:0000256" key="6">
    <source>
        <dbReference type="ARBA" id="ARBA00023136"/>
    </source>
</evidence>
<dbReference type="AlphaFoldDB" id="A0A9P5LKN6"/>
<evidence type="ECO:0000313" key="10">
    <source>
        <dbReference type="Proteomes" id="UP000722485"/>
    </source>
</evidence>
<feature type="transmembrane region" description="Helical" evidence="7">
    <location>
        <begin position="343"/>
        <end position="368"/>
    </location>
</feature>
<comment type="caution">
    <text evidence="9">The sequence shown here is derived from an EMBL/GenBank/DDBJ whole genome shotgun (WGS) entry which is preliminary data.</text>
</comment>
<evidence type="ECO:0000256" key="5">
    <source>
        <dbReference type="ARBA" id="ARBA00022989"/>
    </source>
</evidence>
<keyword evidence="5 7" id="KW-1133">Transmembrane helix</keyword>
<evidence type="ECO:0000256" key="4">
    <source>
        <dbReference type="ARBA" id="ARBA00022970"/>
    </source>
</evidence>
<dbReference type="EMBL" id="JAANBB010000007">
    <property type="protein sequence ID" value="KAF7557185.1"/>
    <property type="molecule type" value="Genomic_DNA"/>
</dbReference>
<dbReference type="InterPro" id="IPR004841">
    <property type="entry name" value="AA-permease/SLC12A_dom"/>
</dbReference>
<feature type="transmembrane region" description="Helical" evidence="7">
    <location>
        <begin position="141"/>
        <end position="162"/>
    </location>
</feature>
<dbReference type="Gene3D" id="1.20.1740.10">
    <property type="entry name" value="Amino acid/polyamine transporter I"/>
    <property type="match status" value="1"/>
</dbReference>
<dbReference type="FunFam" id="1.20.1740.10:FF:000006">
    <property type="entry name" value="General amino acid permease"/>
    <property type="match status" value="1"/>
</dbReference>
<dbReference type="PIRSF" id="PIRSF006060">
    <property type="entry name" value="AA_transporter"/>
    <property type="match status" value="1"/>
</dbReference>
<feature type="domain" description="Amino acid permease/ SLC12A" evidence="8">
    <location>
        <begin position="60"/>
        <end position="522"/>
    </location>
</feature>
<feature type="transmembrane region" description="Helical" evidence="7">
    <location>
        <begin position="60"/>
        <end position="81"/>
    </location>
</feature>
<dbReference type="Proteomes" id="UP000722485">
    <property type="component" value="Unassembled WGS sequence"/>
</dbReference>
<protein>
    <recommendedName>
        <fullName evidence="8">Amino acid permease/ SLC12A domain-containing protein</fullName>
    </recommendedName>
</protein>
<evidence type="ECO:0000256" key="3">
    <source>
        <dbReference type="ARBA" id="ARBA00022692"/>
    </source>
</evidence>
<feature type="transmembrane region" description="Helical" evidence="7">
    <location>
        <begin position="419"/>
        <end position="441"/>
    </location>
</feature>
<evidence type="ECO:0000259" key="8">
    <source>
        <dbReference type="Pfam" id="PF00324"/>
    </source>
</evidence>
<feature type="transmembrane region" description="Helical" evidence="7">
    <location>
        <begin position="87"/>
        <end position="104"/>
    </location>
</feature>
<keyword evidence="4" id="KW-0029">Amino-acid transport</keyword>
<dbReference type="GO" id="GO:0015171">
    <property type="term" value="F:amino acid transmembrane transporter activity"/>
    <property type="evidence" value="ECO:0007669"/>
    <property type="project" value="TreeGrafter"/>
</dbReference>
<dbReference type="PANTHER" id="PTHR43341:SF21">
    <property type="entry name" value="GENERAL AMINO ACID PERMEASE-RELATED"/>
    <property type="match status" value="1"/>
</dbReference>
<gene>
    <name evidence="9" type="ORF">G7Z17_g944</name>
</gene>
<name>A0A9P5LKN6_9HYPO</name>
<feature type="transmembrane region" description="Helical" evidence="7">
    <location>
        <begin position="290"/>
        <end position="309"/>
    </location>
</feature>
<dbReference type="PANTHER" id="PTHR43341">
    <property type="entry name" value="AMINO ACID PERMEASE"/>
    <property type="match status" value="1"/>
</dbReference>
<evidence type="ECO:0000313" key="9">
    <source>
        <dbReference type="EMBL" id="KAF7557185.1"/>
    </source>
</evidence>
<evidence type="ECO:0000256" key="7">
    <source>
        <dbReference type="SAM" id="Phobius"/>
    </source>
</evidence>
<dbReference type="OrthoDB" id="3900342at2759"/>
<feature type="transmembrane region" description="Helical" evidence="7">
    <location>
        <begin position="388"/>
        <end position="407"/>
    </location>
</feature>
<keyword evidence="2" id="KW-0813">Transport</keyword>
<feature type="transmembrane region" description="Helical" evidence="7">
    <location>
        <begin position="461"/>
        <end position="484"/>
    </location>
</feature>
<feature type="transmembrane region" description="Helical" evidence="7">
    <location>
        <begin position="249"/>
        <end position="270"/>
    </location>
</feature>
<feature type="transmembrane region" description="Helical" evidence="7">
    <location>
        <begin position="168"/>
        <end position="189"/>
    </location>
</feature>
<proteinExistence type="predicted"/>
<feature type="transmembrane region" description="Helical" evidence="7">
    <location>
        <begin position="496"/>
        <end position="515"/>
    </location>
</feature>
<keyword evidence="6 7" id="KW-0472">Membrane</keyword>
<feature type="transmembrane region" description="Helical" evidence="7">
    <location>
        <begin position="201"/>
        <end position="219"/>
    </location>
</feature>
<dbReference type="GO" id="GO:0016020">
    <property type="term" value="C:membrane"/>
    <property type="evidence" value="ECO:0007669"/>
    <property type="project" value="UniProtKB-SubCell"/>
</dbReference>
<keyword evidence="3 7" id="KW-0812">Transmembrane</keyword>
<accession>A0A9P5LKN6</accession>
<reference evidence="9" key="1">
    <citation type="submission" date="2020-03" db="EMBL/GenBank/DDBJ databases">
        <title>Draft Genome Sequence of Cylindrodendrum hubeiense.</title>
        <authorList>
            <person name="Buettner E."/>
            <person name="Kellner H."/>
        </authorList>
    </citation>
    <scope>NUCLEOTIDE SEQUENCE</scope>
    <source>
        <strain evidence="9">IHI 201604</strain>
    </source>
</reference>
<dbReference type="Pfam" id="PF00324">
    <property type="entry name" value="AA_permease"/>
    <property type="match status" value="1"/>
</dbReference>
<evidence type="ECO:0000256" key="2">
    <source>
        <dbReference type="ARBA" id="ARBA00022448"/>
    </source>
</evidence>
<evidence type="ECO:0000256" key="1">
    <source>
        <dbReference type="ARBA" id="ARBA00004141"/>
    </source>
</evidence>
<comment type="subcellular location">
    <subcellularLocation>
        <location evidence="1">Membrane</location>
        <topology evidence="1">Multi-pass membrane protein</topology>
    </subcellularLocation>
</comment>
<sequence length="560" mass="60145">MDINSVTSKPALQQQDPDAIQDVEKVGHNDGADNASFKQLPQLNVGGHGATQRRLRNYQVTMIGFCSGIGTGLFVGTGAAYSNAGPAGLLLAFIVVGAVLWCVMQSISELATVFPTAGSFPHWATRFIDPSVGFSLAISYGYCYTIAIASEASAAAVLVSYWSDITPAVVITVSLVLILAINLCNVRFYGETEVVTGAIKVLCFIGLVIVAIVITAGGGPNGESIGFRYWSNPGAWVEYNGIKGSTGHFLGFLSAFVNASFSFIGVETVVISAAESVDPHRAIPRAASRVTYRIGFFYILGALLIGLIVDPRTADLVSGSGNANSSPWVIAIKEAGITALPSIVNACILISAWSAGNSYCWVGSRMIVAMTTDRQLPQIFGRTNKSGVPYVAVITAWLFGPLAYLSLGSGGASQAFTWLLNLSTVAGLIAWSTLCLCYIRFHRALKVQGVSRDTLPWKSPFQPYTAWFGFIGSAIITLVAGFPVFLKGNWVTSNFIASYIGIPIFIVPIIVWKLVHKTKFARAKTIDLWAGRYYQEEKEVVEKQHKPVARIGRRILDLVV</sequence>